<organism evidence="12 13">
    <name type="scientific">Monascus purpureus</name>
    <name type="common">Red mold</name>
    <name type="synonym">Monascus anka</name>
    <dbReference type="NCBI Taxonomy" id="5098"/>
    <lineage>
        <taxon>Eukaryota</taxon>
        <taxon>Fungi</taxon>
        <taxon>Dikarya</taxon>
        <taxon>Ascomycota</taxon>
        <taxon>Pezizomycotina</taxon>
        <taxon>Eurotiomycetes</taxon>
        <taxon>Eurotiomycetidae</taxon>
        <taxon>Eurotiales</taxon>
        <taxon>Aspergillaceae</taxon>
        <taxon>Monascus</taxon>
    </lineage>
</organism>
<feature type="transmembrane region" description="Helical" evidence="10">
    <location>
        <begin position="1192"/>
        <end position="1211"/>
    </location>
</feature>
<keyword evidence="8 10" id="KW-0472">Membrane</keyword>
<feature type="transmembrane region" description="Helical" evidence="10">
    <location>
        <begin position="1113"/>
        <end position="1146"/>
    </location>
</feature>
<dbReference type="EMBL" id="VIFY01000064">
    <property type="protein sequence ID" value="TQB72436.1"/>
    <property type="molecule type" value="Genomic_DNA"/>
</dbReference>
<dbReference type="PANTHER" id="PTHR19241">
    <property type="entry name" value="ATP-BINDING CASSETTE TRANSPORTER"/>
    <property type="match status" value="1"/>
</dbReference>
<feature type="transmembrane region" description="Helical" evidence="10">
    <location>
        <begin position="558"/>
        <end position="575"/>
    </location>
</feature>
<dbReference type="Pfam" id="PF01061">
    <property type="entry name" value="ABC2_membrane"/>
    <property type="match status" value="2"/>
</dbReference>
<keyword evidence="13" id="KW-1185">Reference proteome</keyword>
<feature type="transmembrane region" description="Helical" evidence="10">
    <location>
        <begin position="1312"/>
        <end position="1331"/>
    </location>
</feature>
<dbReference type="InterPro" id="IPR017871">
    <property type="entry name" value="ABC_transporter-like_CS"/>
</dbReference>
<comment type="similarity">
    <text evidence="2">Belongs to the ABC transporter superfamily. ABCG family. PDR (TC 3.A.1.205) subfamily.</text>
</comment>
<dbReference type="GO" id="GO:0140359">
    <property type="term" value="F:ABC-type transporter activity"/>
    <property type="evidence" value="ECO:0007669"/>
    <property type="project" value="InterPro"/>
</dbReference>
<dbReference type="InterPro" id="IPR010929">
    <property type="entry name" value="PDR_CDR_ABC"/>
</dbReference>
<evidence type="ECO:0000256" key="1">
    <source>
        <dbReference type="ARBA" id="ARBA00004141"/>
    </source>
</evidence>
<feature type="transmembrane region" description="Helical" evidence="10">
    <location>
        <begin position="486"/>
        <end position="513"/>
    </location>
</feature>
<keyword evidence="7 10" id="KW-1133">Transmembrane helix</keyword>
<dbReference type="InterPro" id="IPR003439">
    <property type="entry name" value="ABC_transporter-like_ATP-bd"/>
</dbReference>
<feature type="domain" description="ABC transporter" evidence="11">
    <location>
        <begin position="713"/>
        <end position="955"/>
    </location>
</feature>
<evidence type="ECO:0000313" key="12">
    <source>
        <dbReference type="EMBL" id="TQB72436.1"/>
    </source>
</evidence>
<dbReference type="InterPro" id="IPR003593">
    <property type="entry name" value="AAA+_ATPase"/>
</dbReference>
<accession>A0A507QXT8</accession>
<comment type="subcellular location">
    <subcellularLocation>
        <location evidence="1">Membrane</location>
        <topology evidence="1">Multi-pass membrane protein</topology>
    </subcellularLocation>
</comment>
<evidence type="ECO:0000259" key="11">
    <source>
        <dbReference type="PROSITE" id="PS50893"/>
    </source>
</evidence>
<feature type="transmembrane region" description="Helical" evidence="10">
    <location>
        <begin position="1072"/>
        <end position="1093"/>
    </location>
</feature>
<dbReference type="Pfam" id="PF19055">
    <property type="entry name" value="ABC2_membrane_7"/>
    <property type="match status" value="1"/>
</dbReference>
<dbReference type="Pfam" id="PF00005">
    <property type="entry name" value="ABC_tran"/>
    <property type="match status" value="2"/>
</dbReference>
<dbReference type="InterPro" id="IPR034003">
    <property type="entry name" value="ABCG_PDR_2"/>
</dbReference>
<keyword evidence="5" id="KW-0547">Nucleotide-binding</keyword>
<dbReference type="Proteomes" id="UP000319663">
    <property type="component" value="Unassembled WGS sequence"/>
</dbReference>
<feature type="transmembrane region" description="Helical" evidence="10">
    <location>
        <begin position="525"/>
        <end position="546"/>
    </location>
</feature>
<dbReference type="SUPFAM" id="SSF52540">
    <property type="entry name" value="P-loop containing nucleoside triphosphate hydrolases"/>
    <property type="match status" value="2"/>
</dbReference>
<dbReference type="InterPro" id="IPR013525">
    <property type="entry name" value="ABC2_TM"/>
</dbReference>
<feature type="transmembrane region" description="Helical" evidence="10">
    <location>
        <begin position="640"/>
        <end position="662"/>
    </location>
</feature>
<dbReference type="PROSITE" id="PS50893">
    <property type="entry name" value="ABC_TRANSPORTER_2"/>
    <property type="match status" value="2"/>
</dbReference>
<evidence type="ECO:0000256" key="9">
    <source>
        <dbReference type="SAM" id="MobiDB-lite"/>
    </source>
</evidence>
<reference evidence="12 13" key="1">
    <citation type="submission" date="2019-06" db="EMBL/GenBank/DDBJ databases">
        <title>Wine fermentation using esterase from Monascus purpureus.</title>
        <authorList>
            <person name="Geng C."/>
            <person name="Zhang Y."/>
        </authorList>
    </citation>
    <scope>NUCLEOTIDE SEQUENCE [LARGE SCALE GENOMIC DNA]</scope>
    <source>
        <strain evidence="12">HQ1</strain>
    </source>
</reference>
<dbReference type="SMART" id="SM00382">
    <property type="entry name" value="AAA"/>
    <property type="match status" value="2"/>
</dbReference>
<sequence length="1342" mass="151504">MESPSSATLTSVDVEEQRDALRKRLTVTFRNLSVRVTAPDAALGSTMWSEVDPRQLLDLFERNKRPKRAILNDINGQVKPGEMLLVLGRPGSGCTSLLNVLSNSRESFDEVIGETFYGSMDHKTAKKYRQQIMFNTEDDIHFATLTVNRTMKFALRNKIPRERPEHLQGKKDFISDKRDEILDSLGIGHTKKTLVGNEYVRGVSGGERKRMSLAEVMAGQSPVQLWDNPTRGLDSKTAAEFAKVLRREADRNKKTMIATMYQAGNSIYDEFDKVLVLADGRVIYYGPRSCAQKYFEDLGFICPKGANISDFLTASTVTTERIIRPGMEATVPNTPEEFEAIFRKSEIFKQMMESIIPPEQLTYEVDDLKLAVAAEKRKRHLPRPKSVYTVGLWDQIVTCTIRQFQIIMGDKLSLAIKVFSSIIQALVCGSLFYNLKDDSTSIFLRPGVLFFPVLYYLLESMSETTASFMGRPILSRQKRFGFYRPTAFCIANAITDIPMVMIQVTFFSLILYFMSALRMDAGKFFTFWIIVIAQTLCFVQLFRSVGAVCKKFGNASKITGLLSTIFFVYGGAYAFESFMANEFVGLKLKCVSPDYIPFGNGYSDSASQYRGCSVIGSNEEGIIDGETYIREQYNYSVHHIWRGFGIIVGFWAFFIFLTALGFEMHNSHGGSSVILYKRGSKKNRVQDEENGRQGQYSEKDSGTFSQSAKQSTFTWHDLDYHVPFHGEKKQLLDKVFGYVKPGNLVALMGSSGAGKTTLLDVLAQRKDSGEIFGSILIDGRPQGISFQRTTGYCEQMDVHEETSTVREALIFSAVLRQPSTVPYEEKLNYVEHIIDLLELRDICDALIGVPGAGLSIEQRKRVTLGVELVAKPTLLFLDEPTSGLDGQSAYNIVRFLRKLVDGGQAVLCTIHQPSAVLFEAFDSLLLLAKGGKMTYFGQTGKDSSIVLDYFGRNGAPCPPNTNPAEHIVDVVQGNTEEKIDWVEVWKRSEERQRAMAELNALNEACKADPNYVEDTADFATSHWFQFKTVLKRLMIQLWRSPDYMWNKIILHVFAGLFGGFTFWKMGNGTFDLQLRLFAIFNFIFVAPGCINQMQPFFLHNRDLFETREKKSKIYHWIAFISAQVVSEIPYLIVCATLYFACWYFTAGFPVRAAVSGHVYLQMIFYEFLYTSIGQAIAAYAPNAYFAAVMNPVLIGAGMISFCGVVVPYSSMQPFWRYWLYYLDPFNYLVGGLLGEVLWDVKVECKESEWVRFAAPPGQTCGEYMAGFLADNSGYLRDSNATATCSYCQYSTGGDYGKTFNLRDKYYPWRDTGITALFCISSYALVFLMMKLRSKKTKSARSE</sequence>
<dbReference type="CDD" id="cd03232">
    <property type="entry name" value="ABCG_PDR_domain2"/>
    <property type="match status" value="1"/>
</dbReference>
<dbReference type="GO" id="GO:0016887">
    <property type="term" value="F:ATP hydrolysis activity"/>
    <property type="evidence" value="ECO:0007669"/>
    <property type="project" value="InterPro"/>
</dbReference>
<dbReference type="STRING" id="5098.A0A507QXT8"/>
<comment type="caution">
    <text evidence="12">The sequence shown here is derived from an EMBL/GenBank/DDBJ whole genome shotgun (WGS) entry which is preliminary data.</text>
</comment>
<dbReference type="GO" id="GO:0016020">
    <property type="term" value="C:membrane"/>
    <property type="evidence" value="ECO:0007669"/>
    <property type="project" value="UniProtKB-SubCell"/>
</dbReference>
<dbReference type="InterPro" id="IPR043926">
    <property type="entry name" value="ABCG_dom"/>
</dbReference>
<evidence type="ECO:0000256" key="10">
    <source>
        <dbReference type="SAM" id="Phobius"/>
    </source>
</evidence>
<feature type="region of interest" description="Disordered" evidence="9">
    <location>
        <begin position="684"/>
        <end position="704"/>
    </location>
</feature>
<dbReference type="CDD" id="cd03233">
    <property type="entry name" value="ABCG_PDR_domain1"/>
    <property type="match status" value="1"/>
</dbReference>
<dbReference type="GO" id="GO:0005524">
    <property type="term" value="F:ATP binding"/>
    <property type="evidence" value="ECO:0007669"/>
    <property type="project" value="UniProtKB-KW"/>
</dbReference>
<proteinExistence type="inferred from homology"/>
<name>A0A507QXT8_MONPU</name>
<dbReference type="InterPro" id="IPR034001">
    <property type="entry name" value="ABCG_PDR_1"/>
</dbReference>
<feature type="transmembrane region" description="Helical" evidence="10">
    <location>
        <begin position="412"/>
        <end position="433"/>
    </location>
</feature>
<evidence type="ECO:0000256" key="7">
    <source>
        <dbReference type="ARBA" id="ARBA00022989"/>
    </source>
</evidence>
<dbReference type="Pfam" id="PF06422">
    <property type="entry name" value="PDR_CDR"/>
    <property type="match status" value="1"/>
</dbReference>
<protein>
    <recommendedName>
        <fullName evidence="11">ABC transporter domain-containing protein</fullName>
    </recommendedName>
</protein>
<keyword evidence="6" id="KW-0067">ATP-binding</keyword>
<evidence type="ECO:0000256" key="2">
    <source>
        <dbReference type="ARBA" id="ARBA00006012"/>
    </source>
</evidence>
<evidence type="ECO:0000256" key="5">
    <source>
        <dbReference type="ARBA" id="ARBA00022741"/>
    </source>
</evidence>
<keyword evidence="4 10" id="KW-0812">Transmembrane</keyword>
<feature type="domain" description="ABC transporter" evidence="11">
    <location>
        <begin position="54"/>
        <end position="304"/>
    </location>
</feature>
<feature type="transmembrane region" description="Helical" evidence="10">
    <location>
        <begin position="1048"/>
        <end position="1066"/>
    </location>
</feature>
<feature type="compositionally biased region" description="Basic and acidic residues" evidence="9">
    <location>
        <begin position="684"/>
        <end position="701"/>
    </location>
</feature>
<evidence type="ECO:0000256" key="6">
    <source>
        <dbReference type="ARBA" id="ARBA00022840"/>
    </source>
</evidence>
<dbReference type="PROSITE" id="PS00211">
    <property type="entry name" value="ABC_TRANSPORTER_1"/>
    <property type="match status" value="1"/>
</dbReference>
<evidence type="ECO:0000256" key="8">
    <source>
        <dbReference type="ARBA" id="ARBA00023136"/>
    </source>
</evidence>
<evidence type="ECO:0000256" key="3">
    <source>
        <dbReference type="ARBA" id="ARBA00022448"/>
    </source>
</evidence>
<evidence type="ECO:0000313" key="13">
    <source>
        <dbReference type="Proteomes" id="UP000319663"/>
    </source>
</evidence>
<keyword evidence="3" id="KW-0813">Transport</keyword>
<evidence type="ECO:0000256" key="4">
    <source>
        <dbReference type="ARBA" id="ARBA00022692"/>
    </source>
</evidence>
<dbReference type="InterPro" id="IPR027417">
    <property type="entry name" value="P-loop_NTPase"/>
</dbReference>
<gene>
    <name evidence="12" type="ORF">MPDQ_006838</name>
</gene>
<dbReference type="FunFam" id="3.40.50.300:FF:000054">
    <property type="entry name" value="ABC multidrug transporter atrF"/>
    <property type="match status" value="1"/>
</dbReference>
<dbReference type="Gene3D" id="3.40.50.300">
    <property type="entry name" value="P-loop containing nucleotide triphosphate hydrolases"/>
    <property type="match status" value="2"/>
</dbReference>